<keyword evidence="9" id="KW-0479">Metal-binding</keyword>
<evidence type="ECO:0000256" key="6">
    <source>
        <dbReference type="ARBA" id="ARBA00022729"/>
    </source>
</evidence>
<organism evidence="13 14">
    <name type="scientific">Exophiala mesophila</name>
    <name type="common">Black yeast-like fungus</name>
    <dbReference type="NCBI Taxonomy" id="212818"/>
    <lineage>
        <taxon>Eukaryota</taxon>
        <taxon>Fungi</taxon>
        <taxon>Dikarya</taxon>
        <taxon>Ascomycota</taxon>
        <taxon>Pezizomycotina</taxon>
        <taxon>Eurotiomycetes</taxon>
        <taxon>Chaetothyriomycetidae</taxon>
        <taxon>Chaetothyriales</taxon>
        <taxon>Herpotrichiellaceae</taxon>
        <taxon>Exophiala</taxon>
    </lineage>
</organism>
<feature type="region of interest" description="Disordered" evidence="10">
    <location>
        <begin position="108"/>
        <end position="153"/>
    </location>
</feature>
<evidence type="ECO:0000256" key="11">
    <source>
        <dbReference type="SAM" id="SignalP"/>
    </source>
</evidence>
<evidence type="ECO:0000256" key="5">
    <source>
        <dbReference type="ARBA" id="ARBA00022622"/>
    </source>
</evidence>
<feature type="domain" description="CFEM" evidence="12">
    <location>
        <begin position="1"/>
        <end position="113"/>
    </location>
</feature>
<evidence type="ECO:0000256" key="1">
    <source>
        <dbReference type="ARBA" id="ARBA00004589"/>
    </source>
</evidence>
<evidence type="ECO:0000256" key="10">
    <source>
        <dbReference type="SAM" id="MobiDB-lite"/>
    </source>
</evidence>
<evidence type="ECO:0000259" key="12">
    <source>
        <dbReference type="PROSITE" id="PS52012"/>
    </source>
</evidence>
<keyword evidence="7 9" id="KW-1015">Disulfide bond</keyword>
<dbReference type="Pfam" id="PF05730">
    <property type="entry name" value="CFEM"/>
    <property type="match status" value="1"/>
</dbReference>
<protein>
    <recommendedName>
        <fullName evidence="12">CFEM domain-containing protein</fullName>
    </recommendedName>
</protein>
<comment type="caution">
    <text evidence="13">The sequence shown here is derived from an EMBL/GenBank/DDBJ whole genome shotgun (WGS) entry which is preliminary data.</text>
</comment>
<dbReference type="GO" id="GO:0046872">
    <property type="term" value="F:metal ion binding"/>
    <property type="evidence" value="ECO:0007669"/>
    <property type="project" value="UniProtKB-UniRule"/>
</dbReference>
<keyword evidence="4" id="KW-0964">Secreted</keyword>
<feature type="binding site" description="axial binding residue" evidence="9">
    <location>
        <position position="47"/>
    </location>
    <ligand>
        <name>heme</name>
        <dbReference type="ChEBI" id="CHEBI:30413"/>
    </ligand>
    <ligandPart>
        <name>Fe</name>
        <dbReference type="ChEBI" id="CHEBI:18248"/>
    </ligandPart>
</feature>
<evidence type="ECO:0000256" key="7">
    <source>
        <dbReference type="ARBA" id="ARBA00023157"/>
    </source>
</evidence>
<dbReference type="AlphaFoldDB" id="A0A438MWV6"/>
<dbReference type="GO" id="GO:0098552">
    <property type="term" value="C:side of membrane"/>
    <property type="evidence" value="ECO:0007669"/>
    <property type="project" value="UniProtKB-KW"/>
</dbReference>
<feature type="disulfide bond" evidence="9">
    <location>
        <begin position="52"/>
        <end position="85"/>
    </location>
</feature>
<dbReference type="GO" id="GO:0005576">
    <property type="term" value="C:extracellular region"/>
    <property type="evidence" value="ECO:0007669"/>
    <property type="project" value="UniProtKB-SubCell"/>
</dbReference>
<comment type="caution">
    <text evidence="9">Lacks conserved residue(s) required for the propagation of feature annotation.</text>
</comment>
<comment type="similarity">
    <text evidence="3">Belongs to the RBT5 family.</text>
</comment>
<dbReference type="EMBL" id="NAJM01000039">
    <property type="protein sequence ID" value="RVX68248.1"/>
    <property type="molecule type" value="Genomic_DNA"/>
</dbReference>
<keyword evidence="8" id="KW-0449">Lipoprotein</keyword>
<feature type="disulfide bond" evidence="9">
    <location>
        <begin position="29"/>
        <end position="69"/>
    </location>
</feature>
<reference evidence="13 14" key="1">
    <citation type="submission" date="2017-03" db="EMBL/GenBank/DDBJ databases">
        <title>Genomes of endolithic fungi from Antarctica.</title>
        <authorList>
            <person name="Coleine C."/>
            <person name="Masonjones S."/>
            <person name="Stajich J.E."/>
        </authorList>
    </citation>
    <scope>NUCLEOTIDE SEQUENCE [LARGE SCALE GENOMIC DNA]</scope>
    <source>
        <strain evidence="13 14">CCFEE 6314</strain>
    </source>
</reference>
<dbReference type="Proteomes" id="UP000288859">
    <property type="component" value="Unassembled WGS sequence"/>
</dbReference>
<evidence type="ECO:0000256" key="2">
    <source>
        <dbReference type="ARBA" id="ARBA00004613"/>
    </source>
</evidence>
<keyword evidence="6 11" id="KW-0732">Signal</keyword>
<feature type="disulfide bond" evidence="9">
    <location>
        <begin position="43"/>
        <end position="50"/>
    </location>
</feature>
<keyword evidence="9" id="KW-0349">Heme</keyword>
<keyword evidence="9" id="KW-0408">Iron</keyword>
<proteinExistence type="inferred from homology"/>
<feature type="chain" id="PRO_5019406108" description="CFEM domain-containing protein" evidence="11">
    <location>
        <begin position="21"/>
        <end position="185"/>
    </location>
</feature>
<keyword evidence="5" id="KW-0336">GPI-anchor</keyword>
<evidence type="ECO:0000313" key="14">
    <source>
        <dbReference type="Proteomes" id="UP000288859"/>
    </source>
</evidence>
<dbReference type="PROSITE" id="PS52012">
    <property type="entry name" value="CFEM"/>
    <property type="match status" value="1"/>
</dbReference>
<sequence>MKLYNFITAAAVLFIAPALSQDLASLPECAQSPILEAAAETGCSLSDLVCICSDSGLVEHLLELIPTVCTPEEVLEVSEFGDAFCLLYASLTLSLSDIVTIPSATATGAATTSNGSPATASAETTETSASASATAAATSASETESATESAAESDAAATSNAAVPTNIVGLPAFLGAAALGLAAVL</sequence>
<comment type="subcellular location">
    <subcellularLocation>
        <location evidence="1">Membrane</location>
        <topology evidence="1">Lipid-anchor</topology>
        <topology evidence="1">GPI-anchor</topology>
    </subcellularLocation>
    <subcellularLocation>
        <location evidence="2">Secreted</location>
    </subcellularLocation>
</comment>
<accession>A0A438MWV6</accession>
<gene>
    <name evidence="13" type="ORF">B0A52_07251</name>
</gene>
<evidence type="ECO:0000256" key="3">
    <source>
        <dbReference type="ARBA" id="ARBA00010031"/>
    </source>
</evidence>
<evidence type="ECO:0000256" key="8">
    <source>
        <dbReference type="ARBA" id="ARBA00023288"/>
    </source>
</evidence>
<evidence type="ECO:0000313" key="13">
    <source>
        <dbReference type="EMBL" id="RVX68248.1"/>
    </source>
</evidence>
<keyword evidence="5" id="KW-0325">Glycoprotein</keyword>
<evidence type="ECO:0000256" key="4">
    <source>
        <dbReference type="ARBA" id="ARBA00022525"/>
    </source>
</evidence>
<feature type="signal peptide" evidence="11">
    <location>
        <begin position="1"/>
        <end position="20"/>
    </location>
</feature>
<dbReference type="InterPro" id="IPR008427">
    <property type="entry name" value="Extracellular_membr_CFEM_dom"/>
</dbReference>
<keyword evidence="5" id="KW-0472">Membrane</keyword>
<dbReference type="OrthoDB" id="3065412at2759"/>
<evidence type="ECO:0000256" key="9">
    <source>
        <dbReference type="PROSITE-ProRule" id="PRU01356"/>
    </source>
</evidence>
<name>A0A438MWV6_EXOME</name>
<dbReference type="VEuPathDB" id="FungiDB:PV10_05793"/>